<accession>D2UZY3</accession>
<evidence type="ECO:0000313" key="5">
    <source>
        <dbReference type="EMBL" id="EFC50243.1"/>
    </source>
</evidence>
<dbReference type="GeneID" id="8858928"/>
<dbReference type="OrthoDB" id="1687175at2759"/>
<dbReference type="InterPro" id="IPR003591">
    <property type="entry name" value="Leu-rich_rpt_typical-subtyp"/>
</dbReference>
<reference evidence="5 6" key="1">
    <citation type="journal article" date="2010" name="Cell">
        <title>The genome of Naegleria gruberi illuminates early eukaryotic versatility.</title>
        <authorList>
            <person name="Fritz-Laylin L.K."/>
            <person name="Prochnik S.E."/>
            <person name="Ginger M.L."/>
            <person name="Dacks J.B."/>
            <person name="Carpenter M.L."/>
            <person name="Field M.C."/>
            <person name="Kuo A."/>
            <person name="Paredez A."/>
            <person name="Chapman J."/>
            <person name="Pham J."/>
            <person name="Shu S."/>
            <person name="Neupane R."/>
            <person name="Cipriano M."/>
            <person name="Mancuso J."/>
            <person name="Tu H."/>
            <person name="Salamov A."/>
            <person name="Lindquist E."/>
            <person name="Shapiro H."/>
            <person name="Lucas S."/>
            <person name="Grigoriev I.V."/>
            <person name="Cande W.Z."/>
            <person name="Fulton C."/>
            <person name="Rokhsar D.S."/>
            <person name="Dawson S.C."/>
        </authorList>
    </citation>
    <scope>NUCLEOTIDE SEQUENCE [LARGE SCALE GENOMIC DNA]</scope>
    <source>
        <strain evidence="5 6">NEG-M</strain>
    </source>
</reference>
<organism evidence="6">
    <name type="scientific">Naegleria gruberi</name>
    <name type="common">Amoeba</name>
    <dbReference type="NCBI Taxonomy" id="5762"/>
    <lineage>
        <taxon>Eukaryota</taxon>
        <taxon>Discoba</taxon>
        <taxon>Heterolobosea</taxon>
        <taxon>Tetramitia</taxon>
        <taxon>Eutetramitia</taxon>
        <taxon>Vahlkampfiidae</taxon>
        <taxon>Naegleria</taxon>
    </lineage>
</organism>
<keyword evidence="2" id="KW-0963">Cytoplasm</keyword>
<keyword evidence="4" id="KW-0677">Repeat</keyword>
<dbReference type="eggNOG" id="ENOG502SBHV">
    <property type="taxonomic scope" value="Eukaryota"/>
</dbReference>
<keyword evidence="6" id="KW-1185">Reference proteome</keyword>
<evidence type="ECO:0000256" key="2">
    <source>
        <dbReference type="ARBA" id="ARBA00022490"/>
    </source>
</evidence>
<dbReference type="VEuPathDB" id="AmoebaDB:NAEGRDRAFT_77987"/>
<keyword evidence="3" id="KW-0433">Leucine-rich repeat</keyword>
<dbReference type="AlphaFoldDB" id="D2UZY3"/>
<dbReference type="InterPro" id="IPR001611">
    <property type="entry name" value="Leu-rich_rpt"/>
</dbReference>
<gene>
    <name evidence="5" type="ORF">NAEGRDRAFT_77987</name>
</gene>
<dbReference type="STRING" id="5762.D2UZY3"/>
<proteinExistence type="predicted"/>
<dbReference type="Pfam" id="PF00560">
    <property type="entry name" value="LRR_1"/>
    <property type="match status" value="1"/>
</dbReference>
<comment type="subcellular location">
    <subcellularLocation>
        <location evidence="1">Cytoplasm</location>
    </subcellularLocation>
</comment>
<evidence type="ECO:0000313" key="6">
    <source>
        <dbReference type="Proteomes" id="UP000006671"/>
    </source>
</evidence>
<dbReference type="OMA" id="NIGCNAL"/>
<dbReference type="PROSITE" id="PS51450">
    <property type="entry name" value="LRR"/>
    <property type="match status" value="1"/>
</dbReference>
<evidence type="ECO:0000256" key="1">
    <source>
        <dbReference type="ARBA" id="ARBA00004496"/>
    </source>
</evidence>
<dbReference type="GO" id="GO:0005634">
    <property type="term" value="C:nucleus"/>
    <property type="evidence" value="ECO:0007669"/>
    <property type="project" value="TreeGrafter"/>
</dbReference>
<dbReference type="KEGG" id="ngr:NAEGRDRAFT_77987"/>
<dbReference type="SUPFAM" id="SSF52058">
    <property type="entry name" value="L domain-like"/>
    <property type="match status" value="1"/>
</dbReference>
<evidence type="ECO:0000256" key="3">
    <source>
        <dbReference type="ARBA" id="ARBA00022614"/>
    </source>
</evidence>
<dbReference type="EMBL" id="GG738846">
    <property type="protein sequence ID" value="EFC50243.1"/>
    <property type="molecule type" value="Genomic_DNA"/>
</dbReference>
<dbReference type="PANTHER" id="PTHR22710">
    <property type="entry name" value="X-RAY RADIATION RESISTANCE ASSOCIATED PROTEIN 1 XRRA1"/>
    <property type="match status" value="1"/>
</dbReference>
<dbReference type="InParanoid" id="D2UZY3"/>
<name>D2UZY3_NAEGR</name>
<dbReference type="Proteomes" id="UP000006671">
    <property type="component" value="Unassembled WGS sequence"/>
</dbReference>
<protein>
    <submittedName>
        <fullName evidence="5">Leucine rich repeat family protein</fullName>
    </submittedName>
</protein>
<evidence type="ECO:0000256" key="4">
    <source>
        <dbReference type="ARBA" id="ARBA00022737"/>
    </source>
</evidence>
<sequence>MDNQVRLLRTRVELPQFDFNGLPQIPPGSSYAKRLHGIKMMGPNTFVIEKNKNNTAINTAKSETLIYKLTEESVAHREIVMNRNEVALPELRSKSNQSIGRKYKPLSKYLILRITHAETESEVLECIVGDKDLDYVDENELILFENLYYIDVSGNYLPFEKFAVLSSLRDLNIGCNALNKVTVPDNIEGAFSKLEVLNISYNTFSDPYLFHELGKLKSLKKLDLSGNNLQGLPNDLSHFKLEEIILEDNVLDHGVFLSLSSISTPKDVERARYNCEKNSINLLIDNNIQLPSSKVPVAQFYKKNQVININKINKKSTPQIKEQEPLTSIEVVEQEETQESSFFITAVPRLDLKAIQKENNTADKILTPKSPFRSPTTKLFSQQSTAEIKKITESYDRMKDIGRKVNVTYDVKDFRQNLKAPADRYEFNKDWFDLDVALSNIDDSMNEEIKKNVCISKEKQNLNLYNENVDLYRTNLSDKKNTYRALKFAIENPLNLPTQSESKKVKNLDSSNLKSLYH</sequence>
<dbReference type="RefSeq" id="XP_002682987.1">
    <property type="nucleotide sequence ID" value="XM_002682941.1"/>
</dbReference>
<dbReference type="PANTHER" id="PTHR22710:SF2">
    <property type="entry name" value="X-RAY RADIATION RESISTANCE-ASSOCIATED PROTEIN 1"/>
    <property type="match status" value="1"/>
</dbReference>
<dbReference type="GO" id="GO:0005737">
    <property type="term" value="C:cytoplasm"/>
    <property type="evidence" value="ECO:0007669"/>
    <property type="project" value="UniProtKB-SubCell"/>
</dbReference>
<dbReference type="SMART" id="SM00369">
    <property type="entry name" value="LRR_TYP"/>
    <property type="match status" value="2"/>
</dbReference>
<dbReference type="InterPro" id="IPR032675">
    <property type="entry name" value="LRR_dom_sf"/>
</dbReference>
<dbReference type="Gene3D" id="3.80.10.10">
    <property type="entry name" value="Ribonuclease Inhibitor"/>
    <property type="match status" value="1"/>
</dbReference>